<comment type="caution">
    <text evidence="8">The sequence shown here is derived from an EMBL/GenBank/DDBJ whole genome shotgun (WGS) entry which is preliminary data.</text>
</comment>
<protein>
    <recommendedName>
        <fullName evidence="7">Epidermal patterning factor-like protein</fullName>
    </recommendedName>
</protein>
<keyword evidence="5" id="KW-0732">Signal</keyword>
<organism evidence="8 9">
    <name type="scientific">Cucurbita argyrosperma subsp. sororia</name>
    <dbReference type="NCBI Taxonomy" id="37648"/>
    <lineage>
        <taxon>Eukaryota</taxon>
        <taxon>Viridiplantae</taxon>
        <taxon>Streptophyta</taxon>
        <taxon>Embryophyta</taxon>
        <taxon>Tracheophyta</taxon>
        <taxon>Spermatophyta</taxon>
        <taxon>Magnoliopsida</taxon>
        <taxon>eudicotyledons</taxon>
        <taxon>Gunneridae</taxon>
        <taxon>Pentapetalae</taxon>
        <taxon>rosids</taxon>
        <taxon>fabids</taxon>
        <taxon>Cucurbitales</taxon>
        <taxon>Cucurbitaceae</taxon>
        <taxon>Cucurbiteae</taxon>
        <taxon>Cucurbita</taxon>
    </lineage>
</organism>
<name>A0AAV6NXF6_9ROSI</name>
<evidence type="ECO:0000256" key="5">
    <source>
        <dbReference type="ARBA" id="ARBA00022729"/>
    </source>
</evidence>
<accession>A0AAV6NXF6</accession>
<comment type="subcellular location">
    <subcellularLocation>
        <location evidence="1 7">Secreted</location>
    </subcellularLocation>
</comment>
<feature type="non-terminal residue" evidence="8">
    <location>
        <position position="1"/>
    </location>
</feature>
<evidence type="ECO:0000256" key="1">
    <source>
        <dbReference type="ARBA" id="ARBA00004613"/>
    </source>
</evidence>
<evidence type="ECO:0000313" key="9">
    <source>
        <dbReference type="Proteomes" id="UP000685013"/>
    </source>
</evidence>
<dbReference type="PANTHER" id="PTHR33109">
    <property type="entry name" value="EPIDERMAL PATTERNING FACTOR-LIKE PROTEIN 4"/>
    <property type="match status" value="1"/>
</dbReference>
<sequence length="222" mass="24554">MSFKRTYLFLLVEDELNGGSGTELTVLVLGILEKCGRAGGWAATVTDSTRRVTTEEEIACFKERAVDPRQWIEAFEAVASGTIPCLFLCENNRKMGCECNNNGVVIGRSRILCATVSFLCLLILASTQMRIKAEGRSISMRTKTVNEDKELLRGQIGSKPPKCERRCSWCGHCEAIQVPANPQKSATKKSSAVKNIVYARDEASNYKPMSWKCKCGSLIFNP</sequence>
<dbReference type="Pfam" id="PF17181">
    <property type="entry name" value="EPF"/>
    <property type="match status" value="1"/>
</dbReference>
<dbReference type="AlphaFoldDB" id="A0AAV6NXF6"/>
<dbReference type="InterPro" id="IPR039455">
    <property type="entry name" value="EPFL"/>
</dbReference>
<comment type="similarity">
    <text evidence="2 7">Belongs to the plant cysteine rich small secretory peptide family. Epidermal patterning factor subfamily.</text>
</comment>
<reference evidence="8 9" key="1">
    <citation type="journal article" date="2021" name="Hortic Res">
        <title>The domestication of Cucurbita argyrosperma as revealed by the genome of its wild relative.</title>
        <authorList>
            <person name="Barrera-Redondo J."/>
            <person name="Sanchez-de la Vega G."/>
            <person name="Aguirre-Liguori J.A."/>
            <person name="Castellanos-Morales G."/>
            <person name="Gutierrez-Guerrero Y.T."/>
            <person name="Aguirre-Dugua X."/>
            <person name="Aguirre-Planter E."/>
            <person name="Tenaillon M.I."/>
            <person name="Lira-Saade R."/>
            <person name="Eguiarte L.E."/>
        </authorList>
    </citation>
    <scope>NUCLEOTIDE SEQUENCE [LARGE SCALE GENOMIC DNA]</scope>
    <source>
        <strain evidence="8">JBR-2021</strain>
    </source>
</reference>
<evidence type="ECO:0000256" key="6">
    <source>
        <dbReference type="ARBA" id="ARBA00023157"/>
    </source>
</evidence>
<keyword evidence="4 7" id="KW-0964">Secreted</keyword>
<dbReference type="PANTHER" id="PTHR33109:SF7">
    <property type="entry name" value="EPIDERMAL PATTERNING FACTOR-LIKE PROTEIN 2"/>
    <property type="match status" value="1"/>
</dbReference>
<keyword evidence="6" id="KW-1015">Disulfide bond</keyword>
<dbReference type="GO" id="GO:0005576">
    <property type="term" value="C:extracellular region"/>
    <property type="evidence" value="ECO:0007669"/>
    <property type="project" value="UniProtKB-SubCell"/>
</dbReference>
<evidence type="ECO:0000313" key="8">
    <source>
        <dbReference type="EMBL" id="KAG6604096.1"/>
    </source>
</evidence>
<dbReference type="Proteomes" id="UP000685013">
    <property type="component" value="Chromosome 3"/>
</dbReference>
<keyword evidence="9" id="KW-1185">Reference proteome</keyword>
<dbReference type="EMBL" id="JAGKQH010000003">
    <property type="protein sequence ID" value="KAG6604096.1"/>
    <property type="molecule type" value="Genomic_DNA"/>
</dbReference>
<evidence type="ECO:0000256" key="3">
    <source>
        <dbReference type="ARBA" id="ARBA00022473"/>
    </source>
</evidence>
<evidence type="ECO:0000256" key="7">
    <source>
        <dbReference type="RuleBase" id="RU367102"/>
    </source>
</evidence>
<evidence type="ECO:0000256" key="4">
    <source>
        <dbReference type="ARBA" id="ARBA00022525"/>
    </source>
</evidence>
<dbReference type="GO" id="GO:0010052">
    <property type="term" value="P:guard cell differentiation"/>
    <property type="evidence" value="ECO:0007669"/>
    <property type="project" value="UniProtKB-UniRule"/>
</dbReference>
<keyword evidence="3 7" id="KW-0217">Developmental protein</keyword>
<proteinExistence type="inferred from homology"/>
<gene>
    <name evidence="8" type="primary">EPFL2</name>
    <name evidence="8" type="ORF">SDJN03_04705</name>
</gene>
<evidence type="ECO:0000256" key="2">
    <source>
        <dbReference type="ARBA" id="ARBA00008127"/>
    </source>
</evidence>
<comment type="function">
    <text evidence="7">Controls stomatal patterning.</text>
</comment>